<organism evidence="2 3">
    <name type="scientific">Jiangella alba</name>
    <dbReference type="NCBI Taxonomy" id="561176"/>
    <lineage>
        <taxon>Bacteria</taxon>
        <taxon>Bacillati</taxon>
        <taxon>Actinomycetota</taxon>
        <taxon>Actinomycetes</taxon>
        <taxon>Jiangellales</taxon>
        <taxon>Jiangellaceae</taxon>
        <taxon>Jiangella</taxon>
    </lineage>
</organism>
<name>A0A1H5BRU4_9ACTN</name>
<feature type="transmembrane region" description="Helical" evidence="1">
    <location>
        <begin position="6"/>
        <end position="23"/>
    </location>
</feature>
<feature type="transmembrane region" description="Helical" evidence="1">
    <location>
        <begin position="93"/>
        <end position="110"/>
    </location>
</feature>
<proteinExistence type="predicted"/>
<feature type="transmembrane region" description="Helical" evidence="1">
    <location>
        <begin position="62"/>
        <end position="81"/>
    </location>
</feature>
<feature type="transmembrane region" description="Helical" evidence="1">
    <location>
        <begin position="116"/>
        <end position="142"/>
    </location>
</feature>
<dbReference type="STRING" id="561176.SAMN04488561_0012"/>
<feature type="transmembrane region" description="Helical" evidence="1">
    <location>
        <begin position="30"/>
        <end position="50"/>
    </location>
</feature>
<feature type="transmembrane region" description="Helical" evidence="1">
    <location>
        <begin position="163"/>
        <end position="184"/>
    </location>
</feature>
<dbReference type="AlphaFoldDB" id="A0A1H5BRU4"/>
<keyword evidence="3" id="KW-1185">Reference proteome</keyword>
<feature type="transmembrane region" description="Helical" evidence="1">
    <location>
        <begin position="220"/>
        <end position="240"/>
    </location>
</feature>
<dbReference type="EMBL" id="FNUC01000001">
    <property type="protein sequence ID" value="SED57262.1"/>
    <property type="molecule type" value="Genomic_DNA"/>
</dbReference>
<dbReference type="Proteomes" id="UP000181980">
    <property type="component" value="Unassembled WGS sequence"/>
</dbReference>
<gene>
    <name evidence="2" type="ORF">SAMN04488561_0012</name>
</gene>
<evidence type="ECO:0000313" key="2">
    <source>
        <dbReference type="EMBL" id="SED57262.1"/>
    </source>
</evidence>
<evidence type="ECO:0000256" key="1">
    <source>
        <dbReference type="SAM" id="Phobius"/>
    </source>
</evidence>
<keyword evidence="1" id="KW-0472">Membrane</keyword>
<dbReference type="OrthoDB" id="1145132at2"/>
<keyword evidence="1" id="KW-1133">Transmembrane helix</keyword>
<evidence type="ECO:0000313" key="3">
    <source>
        <dbReference type="Proteomes" id="UP000181980"/>
    </source>
</evidence>
<accession>A0A1H5BRU4</accession>
<protein>
    <submittedName>
        <fullName evidence="2">Zinc transporter, ZIP family</fullName>
    </submittedName>
</protein>
<keyword evidence="1" id="KW-0812">Transmembrane</keyword>
<dbReference type="RefSeq" id="WP_069113915.1">
    <property type="nucleotide sequence ID" value="NZ_FNUC01000001.1"/>
</dbReference>
<reference evidence="3" key="1">
    <citation type="submission" date="2016-10" db="EMBL/GenBank/DDBJ databases">
        <authorList>
            <person name="Varghese N."/>
            <person name="Submissions S."/>
        </authorList>
    </citation>
    <scope>NUCLEOTIDE SEQUENCE [LARGE SCALE GENOMIC DNA]</scope>
    <source>
        <strain evidence="3">DSM 45237</strain>
    </source>
</reference>
<sequence>MSALLWGLLASSSLIIGALIVMARPLPQRVVALIMAFGAGVLISAVAYDLVQDAFEQSNGRVLLAGLAAGAVTFYVGDLLIDRLGGADRKRSTGVQAGGAGAAIAFGTVLDGIPESVVLGTTLAGGGGVSVAMLAAVFVSNLPEAMSASVGLLKSGTSRRSVLLLWVGTTAIAGVASWAGWYFVGSSGGGTVALVQAFAAGALLTMLTDTMVPEAYEFGGPSTGLVTVLGFSVAFGLSTLA</sequence>